<dbReference type="Pfam" id="PF07715">
    <property type="entry name" value="Plug"/>
    <property type="match status" value="1"/>
</dbReference>
<evidence type="ECO:0000256" key="9">
    <source>
        <dbReference type="PROSITE-ProRule" id="PRU01360"/>
    </source>
</evidence>
<dbReference type="Gene3D" id="2.40.170.20">
    <property type="entry name" value="TonB-dependent receptor, beta-barrel domain"/>
    <property type="match status" value="1"/>
</dbReference>
<comment type="similarity">
    <text evidence="9 11">Belongs to the TonB-dependent receptor family.</text>
</comment>
<reference evidence="15 16" key="1">
    <citation type="submission" date="2018-10" db="EMBL/GenBank/DDBJ databases">
        <title>Rhodobacter sp . BO-81.</title>
        <authorList>
            <person name="Im W.T."/>
        </authorList>
    </citation>
    <scope>NUCLEOTIDE SEQUENCE [LARGE SCALE GENOMIC DNA]</scope>
    <source>
        <strain evidence="15 16">BO-81</strain>
    </source>
</reference>
<keyword evidence="15" id="KW-0675">Receptor</keyword>
<evidence type="ECO:0000256" key="6">
    <source>
        <dbReference type="ARBA" id="ARBA00023077"/>
    </source>
</evidence>
<dbReference type="InterPro" id="IPR036942">
    <property type="entry name" value="Beta-barrel_TonB_sf"/>
</dbReference>
<comment type="caution">
    <text evidence="15">The sequence shown here is derived from an EMBL/GenBank/DDBJ whole genome shotgun (WGS) entry which is preliminary data.</text>
</comment>
<sequence>MNIFFPARPGVTALLLGSLAPAALAPAALAEEAKTEAPLALDTIVVAPKTLEQDGTTITVPPRALSVPPALDGGALLSSIPGISGSRMGGHGIDIILRGMSKNQLNVIDAGSFTYGGCPNRMDPPSSIAAFYRADRIVVEKGYSSVTNGPGAPAGTVRLERDAPNFEAGKRVSGDLTLGGTSNGAGREVAGRLSFDLGRGLYLETSGEYKTADDYKDGSGHDVRSAYTQKSAGVTLGYKQGGLDLALDIEKDRAEDVEFAGAGMDSPLSETETLRLRGGVDLDLGPLKRIEGTLYRSNVDHTMDNYSLRVPTGMAMVSPTTSDTHGGKVEGKFEFGRTRATVGIDTQSNARTAWGYMAMTPAMIDFDAPSSLTWPDVTIAQTGLYAQTETALSSRDMLKMGLRFDHVRADAAKADVAVRGVTPNDYYSAVYGTTYDSARTEDNLGGLIRFEHAFDADTKAFVGLSRTVRTADANERAMARGSMGTPTWVGNPDIAPEKHNQLDVGFQTARQTWSLNASAFYDRVDDFILQDSVTISMMGSTSTRTEYRNIGATLSGAEVSGSYSMGKLTLAGDATYTRGQNTSDDAPLAQIPPLEGSLSAVWDEALWNAGARVNWATRQDRINAEIDPGETAGWATLDLFGSYAVKENVRLIGGINNVFDKTYAQHLSRRNVFDTTVTRVNEPGRTVYVSMQMTF</sequence>
<dbReference type="InterPro" id="IPR037066">
    <property type="entry name" value="Plug_dom_sf"/>
</dbReference>
<evidence type="ECO:0000256" key="1">
    <source>
        <dbReference type="ARBA" id="ARBA00004571"/>
    </source>
</evidence>
<keyword evidence="2 9" id="KW-0813">Transport</keyword>
<evidence type="ECO:0000313" key="15">
    <source>
        <dbReference type="EMBL" id="RLL71714.1"/>
    </source>
</evidence>
<feature type="domain" description="TonB-dependent receptor-like beta-barrel" evidence="13">
    <location>
        <begin position="214"/>
        <end position="658"/>
    </location>
</feature>
<evidence type="ECO:0000256" key="10">
    <source>
        <dbReference type="PROSITE-ProRule" id="PRU10144"/>
    </source>
</evidence>
<evidence type="ECO:0000313" key="16">
    <source>
        <dbReference type="Proteomes" id="UP000279673"/>
    </source>
</evidence>
<dbReference type="Proteomes" id="UP000279673">
    <property type="component" value="Unassembled WGS sequence"/>
</dbReference>
<evidence type="ECO:0000256" key="7">
    <source>
        <dbReference type="ARBA" id="ARBA00023136"/>
    </source>
</evidence>
<protein>
    <submittedName>
        <fullName evidence="15">TonB-dependent receptor</fullName>
    </submittedName>
</protein>
<evidence type="ECO:0000256" key="2">
    <source>
        <dbReference type="ARBA" id="ARBA00022448"/>
    </source>
</evidence>
<feature type="domain" description="TonB-dependent receptor plug" evidence="14">
    <location>
        <begin position="54"/>
        <end position="156"/>
    </location>
</feature>
<evidence type="ECO:0000256" key="8">
    <source>
        <dbReference type="ARBA" id="ARBA00023237"/>
    </source>
</evidence>
<comment type="subcellular location">
    <subcellularLocation>
        <location evidence="1 9">Cell outer membrane</location>
        <topology evidence="1 9">Multi-pass membrane protein</topology>
    </subcellularLocation>
</comment>
<dbReference type="Pfam" id="PF00593">
    <property type="entry name" value="TonB_dep_Rec_b-barrel"/>
    <property type="match status" value="1"/>
</dbReference>
<keyword evidence="6 11" id="KW-0798">TonB box</keyword>
<dbReference type="PROSITE" id="PS52016">
    <property type="entry name" value="TONB_DEPENDENT_REC_3"/>
    <property type="match status" value="1"/>
</dbReference>
<evidence type="ECO:0000256" key="4">
    <source>
        <dbReference type="ARBA" id="ARBA00022692"/>
    </source>
</evidence>
<accession>A0A421BTW1</accession>
<evidence type="ECO:0000259" key="14">
    <source>
        <dbReference type="Pfam" id="PF07715"/>
    </source>
</evidence>
<keyword evidence="3 9" id="KW-1134">Transmembrane beta strand</keyword>
<dbReference type="EMBL" id="RCHI01000003">
    <property type="protein sequence ID" value="RLL71714.1"/>
    <property type="molecule type" value="Genomic_DNA"/>
</dbReference>
<evidence type="ECO:0000256" key="5">
    <source>
        <dbReference type="ARBA" id="ARBA00022729"/>
    </source>
</evidence>
<dbReference type="InterPro" id="IPR000531">
    <property type="entry name" value="Beta-barrel_TonB"/>
</dbReference>
<dbReference type="InterPro" id="IPR010917">
    <property type="entry name" value="TonB_rcpt_CS"/>
</dbReference>
<evidence type="ECO:0000256" key="12">
    <source>
        <dbReference type="SAM" id="SignalP"/>
    </source>
</evidence>
<keyword evidence="16" id="KW-1185">Reference proteome</keyword>
<name>A0A421BTW1_9RHOB</name>
<evidence type="ECO:0000256" key="11">
    <source>
        <dbReference type="RuleBase" id="RU003357"/>
    </source>
</evidence>
<keyword evidence="4 9" id="KW-0812">Transmembrane</keyword>
<dbReference type="GO" id="GO:0015344">
    <property type="term" value="F:siderophore uptake transmembrane transporter activity"/>
    <property type="evidence" value="ECO:0007669"/>
    <property type="project" value="TreeGrafter"/>
</dbReference>
<keyword evidence="7 9" id="KW-0472">Membrane</keyword>
<feature type="chain" id="PRO_5018968591" evidence="12">
    <location>
        <begin position="31"/>
        <end position="695"/>
    </location>
</feature>
<dbReference type="InterPro" id="IPR039426">
    <property type="entry name" value="TonB-dep_rcpt-like"/>
</dbReference>
<dbReference type="SUPFAM" id="SSF56935">
    <property type="entry name" value="Porins"/>
    <property type="match status" value="1"/>
</dbReference>
<organism evidence="15 16">
    <name type="scientific">Paenirhodobacter hankyongi</name>
    <dbReference type="NCBI Taxonomy" id="2294033"/>
    <lineage>
        <taxon>Bacteria</taxon>
        <taxon>Pseudomonadati</taxon>
        <taxon>Pseudomonadota</taxon>
        <taxon>Alphaproteobacteria</taxon>
        <taxon>Rhodobacterales</taxon>
        <taxon>Rhodobacter group</taxon>
        <taxon>Paenirhodobacter</taxon>
    </lineage>
</organism>
<dbReference type="Gene3D" id="2.170.130.10">
    <property type="entry name" value="TonB-dependent receptor, plug domain"/>
    <property type="match status" value="1"/>
</dbReference>
<feature type="short sequence motif" description="TonB C-terminal box" evidence="10">
    <location>
        <begin position="678"/>
        <end position="695"/>
    </location>
</feature>
<dbReference type="AlphaFoldDB" id="A0A421BTW1"/>
<evidence type="ECO:0000256" key="3">
    <source>
        <dbReference type="ARBA" id="ARBA00022452"/>
    </source>
</evidence>
<keyword evidence="5 12" id="KW-0732">Signal</keyword>
<dbReference type="PROSITE" id="PS01156">
    <property type="entry name" value="TONB_DEPENDENT_REC_2"/>
    <property type="match status" value="1"/>
</dbReference>
<dbReference type="RefSeq" id="WP_121531036.1">
    <property type="nucleotide sequence ID" value="NZ_RCHI01000003.1"/>
</dbReference>
<feature type="signal peptide" evidence="12">
    <location>
        <begin position="1"/>
        <end position="30"/>
    </location>
</feature>
<keyword evidence="8 9" id="KW-0998">Cell outer membrane</keyword>
<proteinExistence type="inferred from homology"/>
<dbReference type="InterPro" id="IPR012910">
    <property type="entry name" value="Plug_dom"/>
</dbReference>
<dbReference type="GO" id="GO:0044718">
    <property type="term" value="P:siderophore transmembrane transport"/>
    <property type="evidence" value="ECO:0007669"/>
    <property type="project" value="TreeGrafter"/>
</dbReference>
<dbReference type="GO" id="GO:0009279">
    <property type="term" value="C:cell outer membrane"/>
    <property type="evidence" value="ECO:0007669"/>
    <property type="project" value="UniProtKB-SubCell"/>
</dbReference>
<dbReference type="PANTHER" id="PTHR30069:SF49">
    <property type="entry name" value="OUTER MEMBRANE PROTEIN C"/>
    <property type="match status" value="1"/>
</dbReference>
<gene>
    <name evidence="15" type="ORF">DYS74_03625</name>
</gene>
<dbReference type="PANTHER" id="PTHR30069">
    <property type="entry name" value="TONB-DEPENDENT OUTER MEMBRANE RECEPTOR"/>
    <property type="match status" value="1"/>
</dbReference>
<evidence type="ECO:0000259" key="13">
    <source>
        <dbReference type="Pfam" id="PF00593"/>
    </source>
</evidence>